<protein>
    <submittedName>
        <fullName evidence="2">Uncharacterized protein</fullName>
    </submittedName>
</protein>
<feature type="region of interest" description="Disordered" evidence="1">
    <location>
        <begin position="103"/>
        <end position="217"/>
    </location>
</feature>
<feature type="compositionally biased region" description="Basic and acidic residues" evidence="1">
    <location>
        <begin position="122"/>
        <end position="146"/>
    </location>
</feature>
<gene>
    <name evidence="2" type="ORF">An11g08540</name>
</gene>
<feature type="compositionally biased region" description="Basic residues" evidence="1">
    <location>
        <begin position="206"/>
        <end position="217"/>
    </location>
</feature>
<accession>A0AAJ8BUW9</accession>
<dbReference type="KEGG" id="ang:An11g08540"/>
<sequence length="217" mass="23859">MVGHGCRIFAVSTRTTPANKEQRERNRVCLYVCANGDPPTGMTDLYWGKKCDCWPSASLTPTHRRARSSGSTEVLEGEEVVWARRQTEGRGKNERGRELRWSEGMESSRVRGSGRVGTGEIWGRERERKAEQGRDEKPPADIHHAEGGTQQGWLVGSGAEVACGPGSGHRTGNGRLEKGIFGCGEGERGSQNAMTKKEEEEEGKKERKCRKGSRGSS</sequence>
<reference evidence="2" key="2">
    <citation type="submission" date="2025-08" db="UniProtKB">
        <authorList>
            <consortium name="RefSeq"/>
        </authorList>
    </citation>
    <scope>IDENTIFICATION</scope>
</reference>
<reference evidence="2" key="1">
    <citation type="submission" date="2025-02" db="EMBL/GenBank/DDBJ databases">
        <authorList>
            <consortium name="NCBI Genome Project"/>
        </authorList>
    </citation>
    <scope>NUCLEOTIDE SEQUENCE</scope>
</reference>
<evidence type="ECO:0000313" key="2">
    <source>
        <dbReference type="RefSeq" id="XP_059604362.1"/>
    </source>
</evidence>
<dbReference type="RefSeq" id="XP_059604362.1">
    <property type="nucleotide sequence ID" value="XM_059750459.1"/>
</dbReference>
<name>A0AAJ8BUW9_ASPNG</name>
<organism evidence="2">
    <name type="scientific">Aspergillus niger</name>
    <dbReference type="NCBI Taxonomy" id="5061"/>
    <lineage>
        <taxon>Eukaryota</taxon>
        <taxon>Fungi</taxon>
        <taxon>Dikarya</taxon>
        <taxon>Ascomycota</taxon>
        <taxon>Pezizomycotina</taxon>
        <taxon>Eurotiomycetes</taxon>
        <taxon>Eurotiomycetidae</taxon>
        <taxon>Eurotiales</taxon>
        <taxon>Aspergillaceae</taxon>
        <taxon>Aspergillus</taxon>
        <taxon>Aspergillus subgen. Circumdati</taxon>
    </lineage>
</organism>
<dbReference type="GeneID" id="84592382"/>
<dbReference type="VEuPathDB" id="FungiDB:An11g08540"/>
<evidence type="ECO:0000256" key="1">
    <source>
        <dbReference type="SAM" id="MobiDB-lite"/>
    </source>
</evidence>
<feature type="compositionally biased region" description="Basic and acidic residues" evidence="1">
    <location>
        <begin position="195"/>
        <end position="205"/>
    </location>
</feature>
<dbReference type="AlphaFoldDB" id="A0AAJ8BUW9"/>
<proteinExistence type="predicted"/>